<dbReference type="eggNOG" id="KOG0254">
    <property type="taxonomic scope" value="Eukaryota"/>
</dbReference>
<keyword evidence="5 7" id="KW-0472">Membrane</keyword>
<evidence type="ECO:0000259" key="8">
    <source>
        <dbReference type="PROSITE" id="PS50850"/>
    </source>
</evidence>
<reference evidence="9 10" key="1">
    <citation type="journal article" date="2011" name="Nat. Biotechnol.">
        <title>Comparative genomic analysis of the thermophilic biomass-degrading fungi Myceliophthora thermophila and Thielavia terrestris.</title>
        <authorList>
            <person name="Berka R.M."/>
            <person name="Grigoriev I.V."/>
            <person name="Otillar R."/>
            <person name="Salamov A."/>
            <person name="Grimwood J."/>
            <person name="Reid I."/>
            <person name="Ishmael N."/>
            <person name="John T."/>
            <person name="Darmond C."/>
            <person name="Moisan M.-C."/>
            <person name="Henrissat B."/>
            <person name="Coutinho P.M."/>
            <person name="Lombard V."/>
            <person name="Natvig D.O."/>
            <person name="Lindquist E."/>
            <person name="Schmutz J."/>
            <person name="Lucas S."/>
            <person name="Harris P."/>
            <person name="Powlowski J."/>
            <person name="Bellemare A."/>
            <person name="Taylor D."/>
            <person name="Butler G."/>
            <person name="de Vries R.P."/>
            <person name="Allijn I.E."/>
            <person name="van den Brink J."/>
            <person name="Ushinsky S."/>
            <person name="Storms R."/>
            <person name="Powell A.J."/>
            <person name="Paulsen I.T."/>
            <person name="Elbourne L.D.H."/>
            <person name="Baker S.E."/>
            <person name="Magnuson J."/>
            <person name="LaBoissiere S."/>
            <person name="Clutterbuck A.J."/>
            <person name="Martinez D."/>
            <person name="Wogulis M."/>
            <person name="de Leon A.L."/>
            <person name="Rey M.W."/>
            <person name="Tsang A."/>
        </authorList>
    </citation>
    <scope>NUCLEOTIDE SEQUENCE [LARGE SCALE GENOMIC DNA]</scope>
    <source>
        <strain evidence="10">ATCC 38088 / NRRL 8126</strain>
    </source>
</reference>
<dbReference type="GO" id="GO:0022857">
    <property type="term" value="F:transmembrane transporter activity"/>
    <property type="evidence" value="ECO:0007669"/>
    <property type="project" value="InterPro"/>
</dbReference>
<feature type="domain" description="Major facilitator superfamily (MFS) profile" evidence="8">
    <location>
        <begin position="55"/>
        <end position="536"/>
    </location>
</feature>
<dbReference type="GeneID" id="11520378"/>
<dbReference type="RefSeq" id="XP_003654927.1">
    <property type="nucleotide sequence ID" value="XM_003654879.1"/>
</dbReference>
<feature type="region of interest" description="Disordered" evidence="6">
    <location>
        <begin position="1"/>
        <end position="40"/>
    </location>
</feature>
<protein>
    <recommendedName>
        <fullName evidence="8">Major facilitator superfamily (MFS) profile domain-containing protein</fullName>
    </recommendedName>
</protein>
<sequence length="565" mass="59967">MRKDAPGTVGANQVRSSDEATVNGTSDAEKAPVAAPPPKPAGDAQLVTGVKLWFMLISIYLACFLMVLDTTVVSTAVPQITDEFNSLHDVGWYGSAYYLGCATVAPLTGKIYRHFNLKWSFLALFLVFEIGSALCGAAQSSPMLIGGRAVAGVGAAGLLNGAMTIVSSSAPPPKRPIAQLGNIAGPLVGGAFTTGYTWRWSFYINLPLGVIVGIPLIFLRIAEQAPKDPFFKVISRLHHYLDLVGFALFAGAVAQLLLALQFGGNQFAWNSSQVIGLFCGAGVTGLVWLAWDWHKGDAALLPISMLKRQAVWTSTINYSFLMSTLFGASYFLPIYFQAVKGVNAALSGVYLLPTIISQLISTVLSGKLLSKLGYVPPFAIYAATLSAIGSGLYSLFQPDTSTGKWIGFQILTGAGRGAGFQMPFIAVQNAVTFAELATANAFVVWAQYIGPTIFLTLCNTILQTSLESELPAHAPNANATAIIAAGATNFRAFVSAQDLPGVLVAYSNSVDHVFYLVAAAGVVAWLAAWGMGWNDIRKKNQPPPKPQEQTQPAAKEGDVEGKEDP</sequence>
<feature type="transmembrane region" description="Helical" evidence="7">
    <location>
        <begin position="202"/>
        <end position="222"/>
    </location>
</feature>
<feature type="transmembrane region" description="Helical" evidence="7">
    <location>
        <begin position="119"/>
        <end position="139"/>
    </location>
</feature>
<feature type="region of interest" description="Disordered" evidence="6">
    <location>
        <begin position="537"/>
        <end position="565"/>
    </location>
</feature>
<dbReference type="CDD" id="cd17502">
    <property type="entry name" value="MFS_Azr1_MDR_like"/>
    <property type="match status" value="1"/>
</dbReference>
<evidence type="ECO:0000313" key="10">
    <source>
        <dbReference type="Proteomes" id="UP000008181"/>
    </source>
</evidence>
<keyword evidence="3 7" id="KW-0812">Transmembrane</keyword>
<comment type="subcellular location">
    <subcellularLocation>
        <location evidence="1">Membrane</location>
        <topology evidence="1">Multi-pass membrane protein</topology>
    </subcellularLocation>
</comment>
<dbReference type="EMBL" id="CP003012">
    <property type="protein sequence ID" value="AEO68591.1"/>
    <property type="molecule type" value="Genomic_DNA"/>
</dbReference>
<evidence type="ECO:0000313" key="9">
    <source>
        <dbReference type="EMBL" id="AEO68591.1"/>
    </source>
</evidence>
<evidence type="ECO:0000256" key="2">
    <source>
        <dbReference type="ARBA" id="ARBA00007520"/>
    </source>
</evidence>
<dbReference type="Proteomes" id="UP000008181">
    <property type="component" value="Chromosome 4"/>
</dbReference>
<feature type="transmembrane region" description="Helical" evidence="7">
    <location>
        <begin position="344"/>
        <end position="366"/>
    </location>
</feature>
<organism evidence="9 10">
    <name type="scientific">Thermothielavioides terrestris (strain ATCC 38088 / NRRL 8126)</name>
    <name type="common">Thielavia terrestris</name>
    <dbReference type="NCBI Taxonomy" id="578455"/>
    <lineage>
        <taxon>Eukaryota</taxon>
        <taxon>Fungi</taxon>
        <taxon>Dikarya</taxon>
        <taxon>Ascomycota</taxon>
        <taxon>Pezizomycotina</taxon>
        <taxon>Sordariomycetes</taxon>
        <taxon>Sordariomycetidae</taxon>
        <taxon>Sordariales</taxon>
        <taxon>Chaetomiaceae</taxon>
        <taxon>Thermothielavioides</taxon>
        <taxon>Thermothielavioides terrestris</taxon>
    </lineage>
</organism>
<feature type="transmembrane region" description="Helical" evidence="7">
    <location>
        <begin position="90"/>
        <end position="107"/>
    </location>
</feature>
<dbReference type="InterPro" id="IPR011701">
    <property type="entry name" value="MFS"/>
</dbReference>
<feature type="transmembrane region" description="Helical" evidence="7">
    <location>
        <begin position="274"/>
        <end position="291"/>
    </location>
</feature>
<feature type="transmembrane region" description="Helical" evidence="7">
    <location>
        <begin position="311"/>
        <end position="332"/>
    </location>
</feature>
<proteinExistence type="inferred from homology"/>
<dbReference type="OrthoDB" id="10021397at2759"/>
<feature type="compositionally biased region" description="Polar residues" evidence="6">
    <location>
        <begin position="10"/>
        <end position="26"/>
    </location>
</feature>
<dbReference type="SUPFAM" id="SSF103473">
    <property type="entry name" value="MFS general substrate transporter"/>
    <property type="match status" value="1"/>
</dbReference>
<dbReference type="InterPro" id="IPR036259">
    <property type="entry name" value="MFS_trans_sf"/>
</dbReference>
<dbReference type="PANTHER" id="PTHR23501">
    <property type="entry name" value="MAJOR FACILITATOR SUPERFAMILY"/>
    <property type="match status" value="1"/>
</dbReference>
<evidence type="ECO:0000256" key="5">
    <source>
        <dbReference type="ARBA" id="ARBA00023136"/>
    </source>
</evidence>
<dbReference type="GO" id="GO:0005886">
    <property type="term" value="C:plasma membrane"/>
    <property type="evidence" value="ECO:0007669"/>
    <property type="project" value="TreeGrafter"/>
</dbReference>
<evidence type="ECO:0000256" key="6">
    <source>
        <dbReference type="SAM" id="MobiDB-lite"/>
    </source>
</evidence>
<dbReference type="Pfam" id="PF07690">
    <property type="entry name" value="MFS_1"/>
    <property type="match status" value="1"/>
</dbReference>
<dbReference type="KEGG" id="ttt:THITE_2053474"/>
<keyword evidence="4 7" id="KW-1133">Transmembrane helix</keyword>
<dbReference type="PROSITE" id="PS50850">
    <property type="entry name" value="MFS"/>
    <property type="match status" value="1"/>
</dbReference>
<gene>
    <name evidence="9" type="ORF">THITE_2053474</name>
</gene>
<dbReference type="AlphaFoldDB" id="G2R8U2"/>
<accession>G2R8U2</accession>
<feature type="transmembrane region" description="Helical" evidence="7">
    <location>
        <begin position="378"/>
        <end position="396"/>
    </location>
</feature>
<feature type="transmembrane region" description="Helical" evidence="7">
    <location>
        <begin position="145"/>
        <end position="165"/>
    </location>
</feature>
<feature type="compositionally biased region" description="Basic and acidic residues" evidence="6">
    <location>
        <begin position="555"/>
        <end position="565"/>
    </location>
</feature>
<dbReference type="InterPro" id="IPR020846">
    <property type="entry name" value="MFS_dom"/>
</dbReference>
<dbReference type="PANTHER" id="PTHR23501:SF193">
    <property type="entry name" value="MULTIDRUG TRANSPORTER, PUTATIVE (AFU_ORTHOLOGUE AFUA_8G00940)-RELATED"/>
    <property type="match status" value="1"/>
</dbReference>
<feature type="transmembrane region" description="Helical" evidence="7">
    <location>
        <begin position="513"/>
        <end position="533"/>
    </location>
</feature>
<feature type="transmembrane region" description="Helical" evidence="7">
    <location>
        <begin position="52"/>
        <end position="78"/>
    </location>
</feature>
<feature type="transmembrane region" description="Helical" evidence="7">
    <location>
        <begin position="243"/>
        <end position="262"/>
    </location>
</feature>
<evidence type="ECO:0000256" key="7">
    <source>
        <dbReference type="SAM" id="Phobius"/>
    </source>
</evidence>
<comment type="similarity">
    <text evidence="2">Belongs to the major facilitator superfamily. TCR/Tet family.</text>
</comment>
<name>G2R8U2_THETT</name>
<evidence type="ECO:0000256" key="4">
    <source>
        <dbReference type="ARBA" id="ARBA00022989"/>
    </source>
</evidence>
<evidence type="ECO:0000256" key="3">
    <source>
        <dbReference type="ARBA" id="ARBA00022692"/>
    </source>
</evidence>
<dbReference type="Gene3D" id="1.20.1250.20">
    <property type="entry name" value="MFS general substrate transporter like domains"/>
    <property type="match status" value="2"/>
</dbReference>
<dbReference type="HOGENOM" id="CLU_000960_22_1_1"/>
<keyword evidence="10" id="KW-1185">Reference proteome</keyword>
<evidence type="ECO:0000256" key="1">
    <source>
        <dbReference type="ARBA" id="ARBA00004141"/>
    </source>
</evidence>